<evidence type="ECO:0000256" key="1">
    <source>
        <dbReference type="SAM" id="MobiDB-lite"/>
    </source>
</evidence>
<accession>A0A1A6G269</accession>
<feature type="non-terminal residue" evidence="2">
    <location>
        <position position="1"/>
    </location>
</feature>
<dbReference type="Proteomes" id="UP000092124">
    <property type="component" value="Unassembled WGS sequence"/>
</dbReference>
<sequence>RAGSTTLPIPGQRHLDPPAAGVEAGQTRRARNCVVRGRARDSEPRTQAGARTQRTWTARAAGGSSARRCETWRGHHSFLAASEVLKKLRIKEDQTAVTVS</sequence>
<evidence type="ECO:0000313" key="2">
    <source>
        <dbReference type="EMBL" id="OBS59900.1"/>
    </source>
</evidence>
<feature type="compositionally biased region" description="Low complexity" evidence="1">
    <location>
        <begin position="45"/>
        <end position="62"/>
    </location>
</feature>
<keyword evidence="3" id="KW-1185">Reference proteome</keyword>
<evidence type="ECO:0000313" key="3">
    <source>
        <dbReference type="Proteomes" id="UP000092124"/>
    </source>
</evidence>
<protein>
    <submittedName>
        <fullName evidence="2">Uncharacterized protein</fullName>
    </submittedName>
</protein>
<feature type="region of interest" description="Disordered" evidence="1">
    <location>
        <begin position="1"/>
        <end position="62"/>
    </location>
</feature>
<organism evidence="2 3">
    <name type="scientific">Neotoma lepida</name>
    <name type="common">Desert woodrat</name>
    <dbReference type="NCBI Taxonomy" id="56216"/>
    <lineage>
        <taxon>Eukaryota</taxon>
        <taxon>Metazoa</taxon>
        <taxon>Chordata</taxon>
        <taxon>Craniata</taxon>
        <taxon>Vertebrata</taxon>
        <taxon>Euteleostomi</taxon>
        <taxon>Mammalia</taxon>
        <taxon>Eutheria</taxon>
        <taxon>Euarchontoglires</taxon>
        <taxon>Glires</taxon>
        <taxon>Rodentia</taxon>
        <taxon>Myomorpha</taxon>
        <taxon>Muroidea</taxon>
        <taxon>Cricetidae</taxon>
        <taxon>Neotominae</taxon>
        <taxon>Neotoma</taxon>
    </lineage>
</organism>
<reference evidence="2 3" key="1">
    <citation type="submission" date="2016-06" db="EMBL/GenBank/DDBJ databases">
        <title>The Draft Genome Sequence and Annotation of the Desert Woodrat Neotoma lepida.</title>
        <authorList>
            <person name="Campbell M."/>
            <person name="Oakeson K.F."/>
            <person name="Yandell M."/>
            <person name="Halpert J.R."/>
            <person name="Dearing D."/>
        </authorList>
    </citation>
    <scope>NUCLEOTIDE SEQUENCE [LARGE SCALE GENOMIC DNA]</scope>
    <source>
        <strain evidence="2">417</strain>
        <tissue evidence="2">Liver</tissue>
    </source>
</reference>
<proteinExistence type="predicted"/>
<comment type="caution">
    <text evidence="2">The sequence shown here is derived from an EMBL/GenBank/DDBJ whole genome shotgun (WGS) entry which is preliminary data.</text>
</comment>
<dbReference type="EMBL" id="LZPO01107938">
    <property type="protein sequence ID" value="OBS59900.1"/>
    <property type="molecule type" value="Genomic_DNA"/>
</dbReference>
<name>A0A1A6G269_NEOLE</name>
<dbReference type="AlphaFoldDB" id="A0A1A6G269"/>
<gene>
    <name evidence="2" type="ORF">A6R68_08968</name>
</gene>